<name>A0ACB9JR14_9ASTR</name>
<proteinExistence type="predicted"/>
<gene>
    <name evidence="1" type="ORF">L1987_10053</name>
</gene>
<evidence type="ECO:0000313" key="2">
    <source>
        <dbReference type="Proteomes" id="UP001056120"/>
    </source>
</evidence>
<evidence type="ECO:0000313" key="1">
    <source>
        <dbReference type="EMBL" id="KAI3822463.1"/>
    </source>
</evidence>
<organism evidence="1 2">
    <name type="scientific">Smallanthus sonchifolius</name>
    <dbReference type="NCBI Taxonomy" id="185202"/>
    <lineage>
        <taxon>Eukaryota</taxon>
        <taxon>Viridiplantae</taxon>
        <taxon>Streptophyta</taxon>
        <taxon>Embryophyta</taxon>
        <taxon>Tracheophyta</taxon>
        <taxon>Spermatophyta</taxon>
        <taxon>Magnoliopsida</taxon>
        <taxon>eudicotyledons</taxon>
        <taxon>Gunneridae</taxon>
        <taxon>Pentapetalae</taxon>
        <taxon>asterids</taxon>
        <taxon>campanulids</taxon>
        <taxon>Asterales</taxon>
        <taxon>Asteraceae</taxon>
        <taxon>Asteroideae</taxon>
        <taxon>Heliantheae alliance</taxon>
        <taxon>Millerieae</taxon>
        <taxon>Smallanthus</taxon>
    </lineage>
</organism>
<sequence>MTSIERRHDRDDIAGDEEDKVMMLMSYGEILGENEDHPEEFKANKDDPGIGFLPGSDVRNWISAKGWAHDQGVPATGGVTREAGGNGEGRGWRIRKNDAGLEVVSRGDDGCSGLTELGGSRVEVSRRGRRLVGWCWWLREPAAVVRHGGGQRE</sequence>
<accession>A0ACB9JR14</accession>
<comment type="caution">
    <text evidence="1">The sequence shown here is derived from an EMBL/GenBank/DDBJ whole genome shotgun (WGS) entry which is preliminary data.</text>
</comment>
<dbReference type="Proteomes" id="UP001056120">
    <property type="component" value="Linkage Group LG03"/>
</dbReference>
<dbReference type="EMBL" id="CM042020">
    <property type="protein sequence ID" value="KAI3822463.1"/>
    <property type="molecule type" value="Genomic_DNA"/>
</dbReference>
<keyword evidence="2" id="KW-1185">Reference proteome</keyword>
<reference evidence="2" key="1">
    <citation type="journal article" date="2022" name="Mol. Ecol. Resour.">
        <title>The genomes of chicory, endive, great burdock and yacon provide insights into Asteraceae palaeo-polyploidization history and plant inulin production.</title>
        <authorList>
            <person name="Fan W."/>
            <person name="Wang S."/>
            <person name="Wang H."/>
            <person name="Wang A."/>
            <person name="Jiang F."/>
            <person name="Liu H."/>
            <person name="Zhao H."/>
            <person name="Xu D."/>
            <person name="Zhang Y."/>
        </authorList>
    </citation>
    <scope>NUCLEOTIDE SEQUENCE [LARGE SCALE GENOMIC DNA]</scope>
    <source>
        <strain evidence="2">cv. Yunnan</strain>
    </source>
</reference>
<protein>
    <submittedName>
        <fullName evidence="1">Uncharacterized protein</fullName>
    </submittedName>
</protein>
<reference evidence="1 2" key="2">
    <citation type="journal article" date="2022" name="Mol. Ecol. Resour.">
        <title>The genomes of chicory, endive, great burdock and yacon provide insights into Asteraceae paleo-polyploidization history and plant inulin production.</title>
        <authorList>
            <person name="Fan W."/>
            <person name="Wang S."/>
            <person name="Wang H."/>
            <person name="Wang A."/>
            <person name="Jiang F."/>
            <person name="Liu H."/>
            <person name="Zhao H."/>
            <person name="Xu D."/>
            <person name="Zhang Y."/>
        </authorList>
    </citation>
    <scope>NUCLEOTIDE SEQUENCE [LARGE SCALE GENOMIC DNA]</scope>
    <source>
        <strain evidence="2">cv. Yunnan</strain>
        <tissue evidence="1">Leaves</tissue>
    </source>
</reference>